<gene>
    <name evidence="1" type="ORF">CDAR_562601</name>
</gene>
<evidence type="ECO:0000313" key="1">
    <source>
        <dbReference type="EMBL" id="GIY90576.1"/>
    </source>
</evidence>
<keyword evidence="2" id="KW-1185">Reference proteome</keyword>
<dbReference type="Proteomes" id="UP001054837">
    <property type="component" value="Unassembled WGS sequence"/>
</dbReference>
<name>A0AAV4X5N1_9ARAC</name>
<dbReference type="AlphaFoldDB" id="A0AAV4X5N1"/>
<accession>A0AAV4X5N1</accession>
<evidence type="ECO:0000313" key="2">
    <source>
        <dbReference type="Proteomes" id="UP001054837"/>
    </source>
</evidence>
<reference evidence="1 2" key="1">
    <citation type="submission" date="2021-06" db="EMBL/GenBank/DDBJ databases">
        <title>Caerostris darwini draft genome.</title>
        <authorList>
            <person name="Kono N."/>
            <person name="Arakawa K."/>
        </authorList>
    </citation>
    <scope>NUCLEOTIDE SEQUENCE [LARGE SCALE GENOMIC DNA]</scope>
</reference>
<proteinExistence type="predicted"/>
<protein>
    <submittedName>
        <fullName evidence="1">Uncharacterized protein</fullName>
    </submittedName>
</protein>
<organism evidence="1 2">
    <name type="scientific">Caerostris darwini</name>
    <dbReference type="NCBI Taxonomy" id="1538125"/>
    <lineage>
        <taxon>Eukaryota</taxon>
        <taxon>Metazoa</taxon>
        <taxon>Ecdysozoa</taxon>
        <taxon>Arthropoda</taxon>
        <taxon>Chelicerata</taxon>
        <taxon>Arachnida</taxon>
        <taxon>Araneae</taxon>
        <taxon>Araneomorphae</taxon>
        <taxon>Entelegynae</taxon>
        <taxon>Araneoidea</taxon>
        <taxon>Araneidae</taxon>
        <taxon>Caerostris</taxon>
    </lineage>
</organism>
<dbReference type="EMBL" id="BPLQ01015714">
    <property type="protein sequence ID" value="GIY90576.1"/>
    <property type="molecule type" value="Genomic_DNA"/>
</dbReference>
<comment type="caution">
    <text evidence="1">The sequence shown here is derived from an EMBL/GenBank/DDBJ whole genome shotgun (WGS) entry which is preliminary data.</text>
</comment>
<sequence>MGGGGELAFKASGRIPLEEFNKSIHSNGRNQPNEGNDLVKCTRTSALLKSLLHRSAARLAGGFISADEEVPACGSIADMGNHRRNPSFLAECRKDSPIGEFIALSFHSVLDLCRC</sequence>